<evidence type="ECO:0000313" key="4">
    <source>
        <dbReference type="Proteomes" id="UP001291623"/>
    </source>
</evidence>
<dbReference type="Gene3D" id="2.30.150.10">
    <property type="entry name" value="DNA-directed RNA polymerase, beta subunit, external 1 domain"/>
    <property type="match status" value="1"/>
</dbReference>
<dbReference type="AlphaFoldDB" id="A0AAE1RPE5"/>
<keyword evidence="4" id="KW-1185">Reference proteome</keyword>
<evidence type="ECO:0000256" key="1">
    <source>
        <dbReference type="ARBA" id="ARBA00048552"/>
    </source>
</evidence>
<sequence length="269" mass="30597">MEMRINVGLIGSLAIHARIGHWGSLQSPLYEISERSIGVRMLYLSPDRDEYYMVAVGNSLALNWDIREEQTLPEYGILRAQDCPFTIIRTIKAKDAESYASDFGLVSDKLGLRDRFLVVGVDAAWGGDVETLQRWEGVSVKVQIWVVDYRRYLFQKSLGNYLMAMINEPIILFDRDRDQKRKIHRLGDNKNKMQESGNIPKPGRPGSEIQPESDFFSDFSDNQHDIQHINLKIYLNPTPRSGNNQQHLEGSAINRARGKQGVKIGTTSS</sequence>
<comment type="caution">
    <text evidence="3">The sequence shown here is derived from an EMBL/GenBank/DDBJ whole genome shotgun (WGS) entry which is preliminary data.</text>
</comment>
<reference evidence="3" key="1">
    <citation type="submission" date="2023-12" db="EMBL/GenBank/DDBJ databases">
        <title>Genome assembly of Anisodus tanguticus.</title>
        <authorList>
            <person name="Wang Y.-J."/>
        </authorList>
    </citation>
    <scope>NUCLEOTIDE SEQUENCE</scope>
    <source>
        <strain evidence="3">KB-2021</strain>
        <tissue evidence="3">Leaf</tissue>
    </source>
</reference>
<dbReference type="SUPFAM" id="SSF64484">
    <property type="entry name" value="beta and beta-prime subunits of DNA dependent RNA-polymerase"/>
    <property type="match status" value="1"/>
</dbReference>
<dbReference type="Gene3D" id="3.90.1100.10">
    <property type="match status" value="1"/>
</dbReference>
<organism evidence="3 4">
    <name type="scientific">Anisodus tanguticus</name>
    <dbReference type="NCBI Taxonomy" id="243964"/>
    <lineage>
        <taxon>Eukaryota</taxon>
        <taxon>Viridiplantae</taxon>
        <taxon>Streptophyta</taxon>
        <taxon>Embryophyta</taxon>
        <taxon>Tracheophyta</taxon>
        <taxon>Spermatophyta</taxon>
        <taxon>Magnoliopsida</taxon>
        <taxon>eudicotyledons</taxon>
        <taxon>Gunneridae</taxon>
        <taxon>Pentapetalae</taxon>
        <taxon>asterids</taxon>
        <taxon>lamiids</taxon>
        <taxon>Solanales</taxon>
        <taxon>Solanaceae</taxon>
        <taxon>Solanoideae</taxon>
        <taxon>Hyoscyameae</taxon>
        <taxon>Anisodus</taxon>
    </lineage>
</organism>
<accession>A0AAE1RPE5</accession>
<name>A0AAE1RPE5_9SOLA</name>
<dbReference type="EMBL" id="JAVYJV010000014">
    <property type="protein sequence ID" value="KAK4354527.1"/>
    <property type="molecule type" value="Genomic_DNA"/>
</dbReference>
<feature type="compositionally biased region" description="Polar residues" evidence="2">
    <location>
        <begin position="238"/>
        <end position="248"/>
    </location>
</feature>
<evidence type="ECO:0000313" key="3">
    <source>
        <dbReference type="EMBL" id="KAK4354527.1"/>
    </source>
</evidence>
<comment type="catalytic activity">
    <reaction evidence="1">
        <text>RNA(n) + a ribonucleoside 5'-triphosphate = RNA(n+1) + diphosphate</text>
        <dbReference type="Rhea" id="RHEA:21248"/>
        <dbReference type="Rhea" id="RHEA-COMP:14527"/>
        <dbReference type="Rhea" id="RHEA-COMP:17342"/>
        <dbReference type="ChEBI" id="CHEBI:33019"/>
        <dbReference type="ChEBI" id="CHEBI:61557"/>
        <dbReference type="ChEBI" id="CHEBI:140395"/>
        <dbReference type="EC" id="2.7.7.6"/>
    </reaction>
</comment>
<evidence type="ECO:0000256" key="2">
    <source>
        <dbReference type="SAM" id="MobiDB-lite"/>
    </source>
</evidence>
<feature type="region of interest" description="Disordered" evidence="2">
    <location>
        <begin position="236"/>
        <end position="269"/>
    </location>
</feature>
<protein>
    <submittedName>
        <fullName evidence="3">Uncharacterized protein</fullName>
    </submittedName>
</protein>
<dbReference type="InterPro" id="IPR042107">
    <property type="entry name" value="DNA-dir_RNA_pol_bsu_ext_1_sf"/>
</dbReference>
<feature type="region of interest" description="Disordered" evidence="2">
    <location>
        <begin position="188"/>
        <end position="212"/>
    </location>
</feature>
<dbReference type="Proteomes" id="UP001291623">
    <property type="component" value="Unassembled WGS sequence"/>
</dbReference>
<dbReference type="GO" id="GO:0003899">
    <property type="term" value="F:DNA-directed RNA polymerase activity"/>
    <property type="evidence" value="ECO:0007669"/>
    <property type="project" value="UniProtKB-EC"/>
</dbReference>
<gene>
    <name evidence="3" type="ORF">RND71_026721</name>
</gene>
<proteinExistence type="predicted"/>